<gene>
    <name evidence="1" type="ORF">CNEO_43575</name>
</gene>
<name>A0AA86MSV1_9CLOT</name>
<evidence type="ECO:0000313" key="1">
    <source>
        <dbReference type="EMBL" id="CAG9708365.1"/>
    </source>
</evidence>
<dbReference type="Proteomes" id="UP000789738">
    <property type="component" value="Unassembled WGS sequence"/>
</dbReference>
<organism evidence="1 2">
    <name type="scientific">Clostridium neonatale</name>
    <dbReference type="NCBI Taxonomy" id="137838"/>
    <lineage>
        <taxon>Bacteria</taxon>
        <taxon>Bacillati</taxon>
        <taxon>Bacillota</taxon>
        <taxon>Clostridia</taxon>
        <taxon>Eubacteriales</taxon>
        <taxon>Clostridiaceae</taxon>
        <taxon>Clostridium</taxon>
    </lineage>
</organism>
<protein>
    <submittedName>
        <fullName evidence="1">Uncharacterized protein</fullName>
    </submittedName>
</protein>
<dbReference type="AlphaFoldDB" id="A0AA86MSV1"/>
<evidence type="ECO:0000313" key="2">
    <source>
        <dbReference type="Proteomes" id="UP000789738"/>
    </source>
</evidence>
<dbReference type="EMBL" id="CAKJVE010000004">
    <property type="protein sequence ID" value="CAG9708365.1"/>
    <property type="molecule type" value="Genomic_DNA"/>
</dbReference>
<reference evidence="1" key="1">
    <citation type="submission" date="2021-10" db="EMBL/GenBank/DDBJ databases">
        <authorList>
            <person name="Mesa V."/>
        </authorList>
    </citation>
    <scope>NUCLEOTIDE SEQUENCE</scope>
    <source>
        <strain evidence="1">CC3_PB</strain>
    </source>
</reference>
<comment type="caution">
    <text evidence="1">The sequence shown here is derived from an EMBL/GenBank/DDBJ whole genome shotgun (WGS) entry which is preliminary data.</text>
</comment>
<accession>A0AA86MSV1</accession>
<proteinExistence type="predicted"/>
<sequence>MDNNRNSIYDMSTVEKFKYNTTHIHIPKFFILPKLIIYNTLIVD</sequence>